<evidence type="ECO:0000313" key="5">
    <source>
        <dbReference type="EMBL" id="MFC5463119.1"/>
    </source>
</evidence>
<evidence type="ECO:0008006" key="7">
    <source>
        <dbReference type="Google" id="ProtNLM"/>
    </source>
</evidence>
<organism evidence="5 6">
    <name type="scientific">Massilia niabensis</name>
    <dbReference type="NCBI Taxonomy" id="544910"/>
    <lineage>
        <taxon>Bacteria</taxon>
        <taxon>Pseudomonadati</taxon>
        <taxon>Pseudomonadota</taxon>
        <taxon>Betaproteobacteria</taxon>
        <taxon>Burkholderiales</taxon>
        <taxon>Oxalobacteraceae</taxon>
        <taxon>Telluria group</taxon>
        <taxon>Massilia</taxon>
    </lineage>
</organism>
<proteinExistence type="inferred from homology"/>
<evidence type="ECO:0000313" key="6">
    <source>
        <dbReference type="Proteomes" id="UP001596050"/>
    </source>
</evidence>
<dbReference type="Gene3D" id="3.40.30.10">
    <property type="entry name" value="Glutaredoxin"/>
    <property type="match status" value="1"/>
</dbReference>
<evidence type="ECO:0000256" key="1">
    <source>
        <dbReference type="ARBA" id="ARBA00006926"/>
    </source>
</evidence>
<evidence type="ECO:0000256" key="2">
    <source>
        <dbReference type="ARBA" id="ARBA00022559"/>
    </source>
</evidence>
<protein>
    <recommendedName>
        <fullName evidence="7">Glutathione peroxidase</fullName>
    </recommendedName>
</protein>
<dbReference type="RefSeq" id="WP_379786599.1">
    <property type="nucleotide sequence ID" value="NZ_JBHSMU010000019.1"/>
</dbReference>
<name>A0ABW0LBH2_9BURK</name>
<dbReference type="SUPFAM" id="SSF52833">
    <property type="entry name" value="Thioredoxin-like"/>
    <property type="match status" value="1"/>
</dbReference>
<keyword evidence="3" id="KW-0560">Oxidoreductase</keyword>
<dbReference type="InterPro" id="IPR000889">
    <property type="entry name" value="Glutathione_peroxidase"/>
</dbReference>
<evidence type="ECO:0000256" key="4">
    <source>
        <dbReference type="SAM" id="MobiDB-lite"/>
    </source>
</evidence>
<comment type="similarity">
    <text evidence="1">Belongs to the glutathione peroxidase family.</text>
</comment>
<accession>A0ABW0LBH2</accession>
<keyword evidence="6" id="KW-1185">Reference proteome</keyword>
<comment type="caution">
    <text evidence="5">The sequence shown here is derived from an EMBL/GenBank/DDBJ whole genome shotgun (WGS) entry which is preliminary data.</text>
</comment>
<reference evidence="6" key="1">
    <citation type="journal article" date="2019" name="Int. J. Syst. Evol. Microbiol.">
        <title>The Global Catalogue of Microorganisms (GCM) 10K type strain sequencing project: providing services to taxonomists for standard genome sequencing and annotation.</title>
        <authorList>
            <consortium name="The Broad Institute Genomics Platform"/>
            <consortium name="The Broad Institute Genome Sequencing Center for Infectious Disease"/>
            <person name="Wu L."/>
            <person name="Ma J."/>
        </authorList>
    </citation>
    <scope>NUCLEOTIDE SEQUENCE [LARGE SCALE GENOMIC DNA]</scope>
    <source>
        <strain evidence="6">KACC 12649</strain>
    </source>
</reference>
<keyword evidence="2" id="KW-0575">Peroxidase</keyword>
<dbReference type="EMBL" id="JBHSMU010000019">
    <property type="protein sequence ID" value="MFC5463119.1"/>
    <property type="molecule type" value="Genomic_DNA"/>
</dbReference>
<evidence type="ECO:0000256" key="3">
    <source>
        <dbReference type="ARBA" id="ARBA00023002"/>
    </source>
</evidence>
<dbReference type="InterPro" id="IPR036249">
    <property type="entry name" value="Thioredoxin-like_sf"/>
</dbReference>
<dbReference type="Pfam" id="PF00255">
    <property type="entry name" value="GSHPx"/>
    <property type="match status" value="1"/>
</dbReference>
<dbReference type="Proteomes" id="UP001596050">
    <property type="component" value="Unassembled WGS sequence"/>
</dbReference>
<feature type="region of interest" description="Disordered" evidence="4">
    <location>
        <begin position="31"/>
        <end position="54"/>
    </location>
</feature>
<dbReference type="PROSITE" id="PS51355">
    <property type="entry name" value="GLUTATHIONE_PEROXID_3"/>
    <property type="match status" value="1"/>
</dbReference>
<sequence length="54" mass="5599">MLLVVNVASKCGLTPHYTGLEALYQGKRAQGLEGHTGNANGAGKLSVSRRASSE</sequence>
<gene>
    <name evidence="5" type="ORF">ACFPN5_25210</name>
</gene>